<evidence type="ECO:0000259" key="11">
    <source>
        <dbReference type="PROSITE" id="PS51379"/>
    </source>
</evidence>
<reference evidence="13" key="1">
    <citation type="submission" date="2016-11" db="EMBL/GenBank/DDBJ databases">
        <authorList>
            <person name="Varghese N."/>
            <person name="Submissions S."/>
        </authorList>
    </citation>
    <scope>NUCLEOTIDE SEQUENCE [LARGE SCALE GENOMIC DNA]</scope>
    <source>
        <strain evidence="13">DSM 14826</strain>
    </source>
</reference>
<dbReference type="GO" id="GO:0009055">
    <property type="term" value="F:electron transfer activity"/>
    <property type="evidence" value="ECO:0007669"/>
    <property type="project" value="UniProtKB-UniRule"/>
</dbReference>
<evidence type="ECO:0000256" key="4">
    <source>
        <dbReference type="ARBA" id="ARBA00022448"/>
    </source>
</evidence>
<dbReference type="InterPro" id="IPR000813">
    <property type="entry name" value="7Fe_ferredoxin"/>
</dbReference>
<accession>A0A1M6MH88</accession>
<evidence type="ECO:0000256" key="2">
    <source>
        <dbReference type="ARBA" id="ARBA00003532"/>
    </source>
</evidence>
<dbReference type="PANTHER" id="PTHR24960:SF79">
    <property type="entry name" value="PHOTOSYSTEM I IRON-SULFUR CENTER"/>
    <property type="match status" value="1"/>
</dbReference>
<dbReference type="OrthoDB" id="9803397at2"/>
<keyword evidence="4 10" id="KW-0813">Transport</keyword>
<dbReference type="Proteomes" id="UP000243547">
    <property type="component" value="Unassembled WGS sequence"/>
</dbReference>
<protein>
    <recommendedName>
        <fullName evidence="3 10">Ferredoxin</fullName>
    </recommendedName>
</protein>
<keyword evidence="13" id="KW-1185">Reference proteome</keyword>
<dbReference type="InterPro" id="IPR017900">
    <property type="entry name" value="4Fe4S_Fe_S_CS"/>
</dbReference>
<dbReference type="STRING" id="1120989.SAMN02745227_00771"/>
<evidence type="ECO:0000256" key="5">
    <source>
        <dbReference type="ARBA" id="ARBA00022485"/>
    </source>
</evidence>
<comment type="cofactor">
    <cofactor evidence="1 10">
        <name>[4Fe-4S] cluster</name>
        <dbReference type="ChEBI" id="CHEBI:49883"/>
    </cofactor>
</comment>
<evidence type="ECO:0000256" key="9">
    <source>
        <dbReference type="ARBA" id="ARBA00023014"/>
    </source>
</evidence>
<gene>
    <name evidence="12" type="ORF">SAMN02745227_00771</name>
</gene>
<dbReference type="PRINTS" id="PR00354">
    <property type="entry name" value="7FE8SFRDOXIN"/>
</dbReference>
<keyword evidence="8 10" id="KW-0408">Iron</keyword>
<evidence type="ECO:0000313" key="12">
    <source>
        <dbReference type="EMBL" id="SHJ82824.1"/>
    </source>
</evidence>
<name>A0A1M6MH88_9FIRM</name>
<keyword evidence="7 10" id="KW-0249">Electron transport</keyword>
<dbReference type="GO" id="GO:0051539">
    <property type="term" value="F:4 iron, 4 sulfur cluster binding"/>
    <property type="evidence" value="ECO:0007669"/>
    <property type="project" value="UniProtKB-UniRule"/>
</dbReference>
<keyword evidence="6 10" id="KW-0479">Metal-binding</keyword>
<evidence type="ECO:0000256" key="8">
    <source>
        <dbReference type="ARBA" id="ARBA00023004"/>
    </source>
</evidence>
<evidence type="ECO:0000256" key="7">
    <source>
        <dbReference type="ARBA" id="ARBA00022982"/>
    </source>
</evidence>
<organism evidence="12 13">
    <name type="scientific">Anaerobranca californiensis DSM 14826</name>
    <dbReference type="NCBI Taxonomy" id="1120989"/>
    <lineage>
        <taxon>Bacteria</taxon>
        <taxon>Bacillati</taxon>
        <taxon>Bacillota</taxon>
        <taxon>Clostridia</taxon>
        <taxon>Eubacteriales</taxon>
        <taxon>Proteinivoracaceae</taxon>
        <taxon>Anaerobranca</taxon>
    </lineage>
</organism>
<evidence type="ECO:0000256" key="6">
    <source>
        <dbReference type="ARBA" id="ARBA00022723"/>
    </source>
</evidence>
<dbReference type="InterPro" id="IPR050157">
    <property type="entry name" value="PSI_iron-sulfur_center"/>
</dbReference>
<dbReference type="Pfam" id="PF13187">
    <property type="entry name" value="Fer4_9"/>
    <property type="match status" value="1"/>
</dbReference>
<evidence type="ECO:0000256" key="10">
    <source>
        <dbReference type="RuleBase" id="RU365098"/>
    </source>
</evidence>
<dbReference type="GO" id="GO:0046872">
    <property type="term" value="F:metal ion binding"/>
    <property type="evidence" value="ECO:0007669"/>
    <property type="project" value="UniProtKB-UniRule"/>
</dbReference>
<feature type="domain" description="4Fe-4S ferredoxin-type" evidence="11">
    <location>
        <begin position="1"/>
        <end position="28"/>
    </location>
</feature>
<dbReference type="AlphaFoldDB" id="A0A1M6MH88"/>
<dbReference type="SUPFAM" id="SSF54862">
    <property type="entry name" value="4Fe-4S ferredoxins"/>
    <property type="match status" value="1"/>
</dbReference>
<dbReference type="GO" id="GO:0005737">
    <property type="term" value="C:cytoplasm"/>
    <property type="evidence" value="ECO:0007669"/>
    <property type="project" value="TreeGrafter"/>
</dbReference>
<feature type="domain" description="4Fe-4S ferredoxin-type" evidence="11">
    <location>
        <begin position="29"/>
        <end position="56"/>
    </location>
</feature>
<keyword evidence="5 10" id="KW-0004">4Fe-4S</keyword>
<proteinExistence type="predicted"/>
<evidence type="ECO:0000313" key="13">
    <source>
        <dbReference type="Proteomes" id="UP000243547"/>
    </source>
</evidence>
<sequence>MAHKISNACIECGACEGSCPVSAISAGEGQYIIDADACIDCGACVDTCPVEAISAE</sequence>
<keyword evidence="9 10" id="KW-0411">Iron-sulfur</keyword>
<evidence type="ECO:0000256" key="1">
    <source>
        <dbReference type="ARBA" id="ARBA00001966"/>
    </source>
</evidence>
<dbReference type="PROSITE" id="PS51379">
    <property type="entry name" value="4FE4S_FER_2"/>
    <property type="match status" value="2"/>
</dbReference>
<dbReference type="PANTHER" id="PTHR24960">
    <property type="entry name" value="PHOTOSYSTEM I IRON-SULFUR CENTER-RELATED"/>
    <property type="match status" value="1"/>
</dbReference>
<evidence type="ECO:0000256" key="3">
    <source>
        <dbReference type="ARBA" id="ARBA00013529"/>
    </source>
</evidence>
<dbReference type="Gene3D" id="3.30.70.20">
    <property type="match status" value="1"/>
</dbReference>
<dbReference type="EMBL" id="FRAI01000007">
    <property type="protein sequence ID" value="SHJ82824.1"/>
    <property type="molecule type" value="Genomic_DNA"/>
</dbReference>
<dbReference type="InterPro" id="IPR017896">
    <property type="entry name" value="4Fe4S_Fe-S-bd"/>
</dbReference>
<dbReference type="RefSeq" id="WP_072906471.1">
    <property type="nucleotide sequence ID" value="NZ_FRAI01000007.1"/>
</dbReference>
<comment type="function">
    <text evidence="2 10">Ferredoxins are iron-sulfur proteins that transfer electrons in a wide variety of metabolic reactions.</text>
</comment>
<dbReference type="PROSITE" id="PS00198">
    <property type="entry name" value="4FE4S_FER_1"/>
    <property type="match status" value="1"/>
</dbReference>